<dbReference type="RefSeq" id="WP_038945120.1">
    <property type="nucleotide sequence ID" value="NZ_CP126010.1"/>
</dbReference>
<evidence type="ECO:0000313" key="2">
    <source>
        <dbReference type="Proteomes" id="UP001549291"/>
    </source>
</evidence>
<organism evidence="1 2">
    <name type="scientific">Bradyrhizobium japonicum</name>
    <dbReference type="NCBI Taxonomy" id="375"/>
    <lineage>
        <taxon>Bacteria</taxon>
        <taxon>Pseudomonadati</taxon>
        <taxon>Pseudomonadota</taxon>
        <taxon>Alphaproteobacteria</taxon>
        <taxon>Hyphomicrobiales</taxon>
        <taxon>Nitrobacteraceae</taxon>
        <taxon>Bradyrhizobium</taxon>
    </lineage>
</organism>
<name>A0ABV2RZF0_BRAJP</name>
<dbReference type="Proteomes" id="UP001549291">
    <property type="component" value="Unassembled WGS sequence"/>
</dbReference>
<sequence length="63" mass="7380">MSRRLPSDYYFYLALLKSSPFERRPRGWRYGTRRIGDSVVDRLVAAGRAQIIGDRVHLVEAER</sequence>
<evidence type="ECO:0008006" key="3">
    <source>
        <dbReference type="Google" id="ProtNLM"/>
    </source>
</evidence>
<reference evidence="1 2" key="1">
    <citation type="submission" date="2024-06" db="EMBL/GenBank/DDBJ databases">
        <title>Genomic Encyclopedia of Type Strains, Phase V (KMG-V): Genome sequencing to study the core and pangenomes of soil and plant-associated prokaryotes.</title>
        <authorList>
            <person name="Whitman W."/>
        </authorList>
    </citation>
    <scope>NUCLEOTIDE SEQUENCE [LARGE SCALE GENOMIC DNA]</scope>
    <source>
        <strain evidence="1 2">USDA 160</strain>
    </source>
</reference>
<gene>
    <name evidence="1" type="ORF">ABIF63_006056</name>
</gene>
<protein>
    <recommendedName>
        <fullName evidence="3">Transposase</fullName>
    </recommendedName>
</protein>
<dbReference type="EMBL" id="JBEPTQ010000002">
    <property type="protein sequence ID" value="MET4721950.1"/>
    <property type="molecule type" value="Genomic_DNA"/>
</dbReference>
<evidence type="ECO:0000313" key="1">
    <source>
        <dbReference type="EMBL" id="MET4721950.1"/>
    </source>
</evidence>
<comment type="caution">
    <text evidence="1">The sequence shown here is derived from an EMBL/GenBank/DDBJ whole genome shotgun (WGS) entry which is preliminary data.</text>
</comment>
<keyword evidence="2" id="KW-1185">Reference proteome</keyword>
<accession>A0ABV2RZF0</accession>
<proteinExistence type="predicted"/>